<dbReference type="PRINTS" id="PR00449">
    <property type="entry name" value="RASTRNSFRMNG"/>
</dbReference>
<dbReference type="InterPro" id="IPR027417">
    <property type="entry name" value="P-loop_NTPase"/>
</dbReference>
<dbReference type="GO" id="GO:0003924">
    <property type="term" value="F:GTPase activity"/>
    <property type="evidence" value="ECO:0007669"/>
    <property type="project" value="InterPro"/>
</dbReference>
<evidence type="ECO:0000313" key="3">
    <source>
        <dbReference type="Proteomes" id="UP000095287"/>
    </source>
</evidence>
<dbReference type="GO" id="GO:0005525">
    <property type="term" value="F:GTP binding"/>
    <property type="evidence" value="ECO:0007669"/>
    <property type="project" value="UniProtKB-KW"/>
</dbReference>
<reference evidence="4" key="1">
    <citation type="submission" date="2016-11" db="UniProtKB">
        <authorList>
            <consortium name="WormBaseParasite"/>
        </authorList>
    </citation>
    <scope>IDENTIFICATION</scope>
</reference>
<evidence type="ECO:0000256" key="1">
    <source>
        <dbReference type="ARBA" id="ARBA00022741"/>
    </source>
</evidence>
<dbReference type="Gene3D" id="3.40.50.300">
    <property type="entry name" value="P-loop containing nucleotide triphosphate hydrolases"/>
    <property type="match status" value="1"/>
</dbReference>
<sequence length="227" mass="26068">MRQVCPLRFYASHSSYISKAPRFNRLHEMSCASDRPAREISIIVLGDAGVGKSSLVFSYALDVSPWSVPDILEHDLLAELEVDHELISLKITRWKDSLEDGQHIPYADVYVVCFSVSKLESLRSAQKKWIPTIRSYYRNTPIYLVGMKADLRDIYTSQKFLHQSMNEGEPVKKRQARKVASRFKNVWYRECCTTRGRDVINVFERSTKAALLAEKPEEKVCTVCAVM</sequence>
<dbReference type="SMART" id="SM00174">
    <property type="entry name" value="RHO"/>
    <property type="match status" value="1"/>
</dbReference>
<dbReference type="PANTHER" id="PTHR24072">
    <property type="entry name" value="RHO FAMILY GTPASE"/>
    <property type="match status" value="1"/>
</dbReference>
<keyword evidence="1" id="KW-0547">Nucleotide-binding</keyword>
<dbReference type="PROSITE" id="PS51420">
    <property type="entry name" value="RHO"/>
    <property type="match status" value="1"/>
</dbReference>
<dbReference type="Proteomes" id="UP000095287">
    <property type="component" value="Unplaced"/>
</dbReference>
<organism evidence="3 4">
    <name type="scientific">Steinernema glaseri</name>
    <dbReference type="NCBI Taxonomy" id="37863"/>
    <lineage>
        <taxon>Eukaryota</taxon>
        <taxon>Metazoa</taxon>
        <taxon>Ecdysozoa</taxon>
        <taxon>Nematoda</taxon>
        <taxon>Chromadorea</taxon>
        <taxon>Rhabditida</taxon>
        <taxon>Tylenchina</taxon>
        <taxon>Panagrolaimomorpha</taxon>
        <taxon>Strongyloidoidea</taxon>
        <taxon>Steinernematidae</taxon>
        <taxon>Steinernema</taxon>
    </lineage>
</organism>
<dbReference type="SMART" id="SM00175">
    <property type="entry name" value="RAB"/>
    <property type="match status" value="1"/>
</dbReference>
<dbReference type="Pfam" id="PF00071">
    <property type="entry name" value="Ras"/>
    <property type="match status" value="1"/>
</dbReference>
<accession>A0A1I7Z8J8</accession>
<dbReference type="SUPFAM" id="SSF52540">
    <property type="entry name" value="P-loop containing nucleoside triphosphate hydrolases"/>
    <property type="match status" value="1"/>
</dbReference>
<dbReference type="GO" id="GO:0007264">
    <property type="term" value="P:small GTPase-mediated signal transduction"/>
    <property type="evidence" value="ECO:0007669"/>
    <property type="project" value="InterPro"/>
</dbReference>
<keyword evidence="2" id="KW-0342">GTP-binding</keyword>
<dbReference type="InterPro" id="IPR001806">
    <property type="entry name" value="Small_GTPase"/>
</dbReference>
<dbReference type="PROSITE" id="PS51419">
    <property type="entry name" value="RAB"/>
    <property type="match status" value="1"/>
</dbReference>
<evidence type="ECO:0000313" key="4">
    <source>
        <dbReference type="WBParaSite" id="L893_g23854.t1"/>
    </source>
</evidence>
<name>A0A1I7Z8J8_9BILA</name>
<dbReference type="WBParaSite" id="L893_g23854.t1">
    <property type="protein sequence ID" value="L893_g23854.t1"/>
    <property type="gene ID" value="L893_g23854"/>
</dbReference>
<proteinExistence type="predicted"/>
<evidence type="ECO:0000256" key="2">
    <source>
        <dbReference type="ARBA" id="ARBA00023134"/>
    </source>
</evidence>
<keyword evidence="3" id="KW-1185">Reference proteome</keyword>
<dbReference type="AlphaFoldDB" id="A0A1I7Z8J8"/>
<dbReference type="InterPro" id="IPR003578">
    <property type="entry name" value="Small_GTPase_Rho"/>
</dbReference>
<protein>
    <submittedName>
        <fullName evidence="4">Rho-related GTP-binding protein RhoF</fullName>
    </submittedName>
</protein>